<reference evidence="1" key="2">
    <citation type="journal article" date="2022" name="New Phytol.">
        <title>Evolutionary transition to the ectomycorrhizal habit in the genomes of a hyperdiverse lineage of mushroom-forming fungi.</title>
        <authorList>
            <person name="Looney B."/>
            <person name="Miyauchi S."/>
            <person name="Morin E."/>
            <person name="Drula E."/>
            <person name="Courty P.E."/>
            <person name="Kohler A."/>
            <person name="Kuo A."/>
            <person name="LaButti K."/>
            <person name="Pangilinan J."/>
            <person name="Lipzen A."/>
            <person name="Riley R."/>
            <person name="Andreopoulos W."/>
            <person name="He G."/>
            <person name="Johnson J."/>
            <person name="Nolan M."/>
            <person name="Tritt A."/>
            <person name="Barry K.W."/>
            <person name="Grigoriev I.V."/>
            <person name="Nagy L.G."/>
            <person name="Hibbett D."/>
            <person name="Henrissat B."/>
            <person name="Matheny P.B."/>
            <person name="Labbe J."/>
            <person name="Martin F.M."/>
        </authorList>
    </citation>
    <scope>NUCLEOTIDE SEQUENCE</scope>
    <source>
        <strain evidence="1">FP105234-sp</strain>
    </source>
</reference>
<organism evidence="1 2">
    <name type="scientific">Auriscalpium vulgare</name>
    <dbReference type="NCBI Taxonomy" id="40419"/>
    <lineage>
        <taxon>Eukaryota</taxon>
        <taxon>Fungi</taxon>
        <taxon>Dikarya</taxon>
        <taxon>Basidiomycota</taxon>
        <taxon>Agaricomycotina</taxon>
        <taxon>Agaricomycetes</taxon>
        <taxon>Russulales</taxon>
        <taxon>Auriscalpiaceae</taxon>
        <taxon>Auriscalpium</taxon>
    </lineage>
</organism>
<sequence length="252" mass="27581">MSFCADCFKGVRHEGIPEGKIEIVNGVKTYVATPEGDYPRDKAVIYLSDVYGALNLINHQLLADDFARNGFKVYAPDLFDEDPIAFDAPTDAGGIPLNLMTWLGNHPPAHAGEIARRLIIGLKEQGVTRFGTTGYCYGARPVFDFALENLVSVAVVSHPTFVEVVDLNNYAEKSKAPLLINSCEIDTLFTKEKQDRADALLGNGKFAPGYKRTYFEGCTHGFAVRGDLSDPKVKAGKEGAFKSAVEWFATHL</sequence>
<comment type="caution">
    <text evidence="1">The sequence shown here is derived from an EMBL/GenBank/DDBJ whole genome shotgun (WGS) entry which is preliminary data.</text>
</comment>
<proteinExistence type="predicted"/>
<name>A0ACB8RYH0_9AGAM</name>
<evidence type="ECO:0000313" key="1">
    <source>
        <dbReference type="EMBL" id="KAI0049329.1"/>
    </source>
</evidence>
<accession>A0ACB8RYH0</accession>
<keyword evidence="2" id="KW-1185">Reference proteome</keyword>
<gene>
    <name evidence="1" type="ORF">FA95DRAFT_1604456</name>
</gene>
<dbReference type="EMBL" id="MU275874">
    <property type="protein sequence ID" value="KAI0049329.1"/>
    <property type="molecule type" value="Genomic_DNA"/>
</dbReference>
<reference evidence="1" key="1">
    <citation type="submission" date="2021-02" db="EMBL/GenBank/DDBJ databases">
        <authorList>
            <consortium name="DOE Joint Genome Institute"/>
            <person name="Ahrendt S."/>
            <person name="Looney B.P."/>
            <person name="Miyauchi S."/>
            <person name="Morin E."/>
            <person name="Drula E."/>
            <person name="Courty P.E."/>
            <person name="Chicoki N."/>
            <person name="Fauchery L."/>
            <person name="Kohler A."/>
            <person name="Kuo A."/>
            <person name="Labutti K."/>
            <person name="Pangilinan J."/>
            <person name="Lipzen A."/>
            <person name="Riley R."/>
            <person name="Andreopoulos W."/>
            <person name="He G."/>
            <person name="Johnson J."/>
            <person name="Barry K.W."/>
            <person name="Grigoriev I.V."/>
            <person name="Nagy L."/>
            <person name="Hibbett D."/>
            <person name="Henrissat B."/>
            <person name="Matheny P.B."/>
            <person name="Labbe J."/>
            <person name="Martin F."/>
        </authorList>
    </citation>
    <scope>NUCLEOTIDE SEQUENCE</scope>
    <source>
        <strain evidence="1">FP105234-sp</strain>
    </source>
</reference>
<protein>
    <submittedName>
        <fullName evidence="1">Alpha/beta-hydrolase</fullName>
    </submittedName>
</protein>
<dbReference type="Proteomes" id="UP000814033">
    <property type="component" value="Unassembled WGS sequence"/>
</dbReference>
<evidence type="ECO:0000313" key="2">
    <source>
        <dbReference type="Proteomes" id="UP000814033"/>
    </source>
</evidence>